<evidence type="ECO:0000313" key="8">
    <source>
        <dbReference type="EMBL" id="AAK73504.1"/>
    </source>
</evidence>
<evidence type="ECO:0000256" key="1">
    <source>
        <dbReference type="ARBA" id="ARBA00001971"/>
    </source>
</evidence>
<feature type="binding site" evidence="13">
    <location>
        <position position="287"/>
    </location>
    <ligand>
        <name>heme b</name>
        <dbReference type="ChEBI" id="CHEBI:60344"/>
    </ligand>
</feature>
<reference evidence="13" key="6">
    <citation type="journal article" date="2022" name="J. Biol. Chem.">
        <title>Structural analysis of P450 AmphL from Streptomyces nodosus provides insights into substrate selectivity of polyene macrolide antibiotic biosynthetic P450s.</title>
        <authorList>
            <person name="Amaya J.A."/>
            <person name="Lamb D.C."/>
            <person name="Kelly S.L."/>
            <person name="Caffrey P."/>
            <person name="Murarka V.C."/>
            <person name="Poulos T.L."/>
        </authorList>
    </citation>
    <scope>X-RAY CRYSTALLOGRAPHY (2.00 ANGSTROMS) IN COMPLEX WITH HEME B</scope>
</reference>
<evidence type="ECO:0000313" key="11">
    <source>
        <dbReference type="Proteomes" id="UP000031526"/>
    </source>
</evidence>
<dbReference type="PANTHER" id="PTHR46696">
    <property type="entry name" value="P450, PUTATIVE (EUROFUNG)-RELATED"/>
    <property type="match status" value="1"/>
</dbReference>
<dbReference type="GO" id="GO:0004497">
    <property type="term" value="F:monooxygenase activity"/>
    <property type="evidence" value="ECO:0007669"/>
    <property type="project" value="UniProtKB-KW"/>
</dbReference>
<evidence type="ECO:0000313" key="12">
    <source>
        <dbReference type="Proteomes" id="UP000325763"/>
    </source>
</evidence>
<dbReference type="EMBL" id="CP009313">
    <property type="protein sequence ID" value="AJE39058.1"/>
    <property type="molecule type" value="Genomic_DNA"/>
</dbReference>
<reference evidence="8" key="1">
    <citation type="journal article" date="2001" name="Chem. Biol.">
        <title>Amphotericin biosynthesis in Streptomyces nodosus: deductions from analysis of polyketide synthase and late genes.</title>
        <authorList>
            <person name="Caffrey P."/>
            <person name="Lynch S."/>
            <person name="Flood E."/>
            <person name="Finnan S."/>
            <person name="Oliynyk M."/>
        </authorList>
    </citation>
    <scope>NUCLEOTIDE SEQUENCE</scope>
</reference>
<dbReference type="GO" id="GO:0016705">
    <property type="term" value="F:oxidoreductase activity, acting on paired donors, with incorporation or reduction of molecular oxygen"/>
    <property type="evidence" value="ECO:0007669"/>
    <property type="project" value="InterPro"/>
</dbReference>
<dbReference type="Gene3D" id="1.10.630.10">
    <property type="entry name" value="Cytochrome P450"/>
    <property type="match status" value="1"/>
</dbReference>
<protein>
    <submittedName>
        <fullName evidence="8 9">AmphL</fullName>
    </submittedName>
    <submittedName>
        <fullName evidence="10">Cytochrome P450</fullName>
    </submittedName>
</protein>
<evidence type="ECO:0000256" key="3">
    <source>
        <dbReference type="ARBA" id="ARBA00022617"/>
    </source>
</evidence>
<feature type="binding site" evidence="13">
    <location>
        <position position="285"/>
    </location>
    <ligand>
        <name>heme b</name>
        <dbReference type="ChEBI" id="CHEBI:60344"/>
    </ligand>
</feature>
<dbReference type="EMBL" id="CP023747">
    <property type="protein sequence ID" value="QEV37649.1"/>
    <property type="molecule type" value="Genomic_DNA"/>
</dbReference>
<reference evidence="9 11" key="4">
    <citation type="journal article" date="2016" name="Appl. Microbiol. Biotechnol.">
        <title>Exploiting the genome sequence of Streptomyces nodosus for enhanced antibiotic production.</title>
        <authorList>
            <person name="Sweeney P."/>
            <person name="Murphy C.D."/>
            <person name="Caffrey P."/>
        </authorList>
    </citation>
    <scope>NUCLEOTIDE SEQUENCE [LARGE SCALE GENOMIC DNA]</scope>
    <source>
        <strain evidence="9 11">ATCC 14899</strain>
    </source>
</reference>
<dbReference type="AlphaFoldDB" id="Q93NX6"/>
<dbReference type="STRING" id="40318.SNOD_02645"/>
<dbReference type="HOGENOM" id="CLU_033716_1_1_11"/>
<name>Q93NX6_9ACTN</name>
<dbReference type="Pfam" id="PF00067">
    <property type="entry name" value="p450"/>
    <property type="match status" value="1"/>
</dbReference>
<dbReference type="SMR" id="Q93NX6"/>
<dbReference type="EMBL" id="AF357202">
    <property type="protein sequence ID" value="AAK73504.1"/>
    <property type="molecule type" value="Genomic_DNA"/>
</dbReference>
<keyword evidence="13" id="KW-0002">3D-structure</keyword>
<dbReference type="CDD" id="cd11031">
    <property type="entry name" value="Cyp158A-like"/>
    <property type="match status" value="1"/>
</dbReference>
<proteinExistence type="evidence at protein level"/>
<dbReference type="GO" id="GO:0005506">
    <property type="term" value="F:iron ion binding"/>
    <property type="evidence" value="ECO:0007669"/>
    <property type="project" value="InterPro"/>
</dbReference>
<dbReference type="KEGG" id="ag:AAK73504"/>
<reference evidence="8" key="2">
    <citation type="journal article" date="2005" name="J. Biol. Chem.">
        <title>Biosynthesis of amphotericin derivatives lacking exocyclic carboxyl groups.</title>
        <authorList>
            <person name="Carmody M."/>
            <person name="Murphy B."/>
            <person name="Byrne B."/>
            <person name="Power P."/>
            <person name="Rai D."/>
            <person name="Rawlings B."/>
            <person name="Caffrey P."/>
        </authorList>
    </citation>
    <scope>NUCLEOTIDE SEQUENCE</scope>
</reference>
<evidence type="ECO:0000313" key="10">
    <source>
        <dbReference type="EMBL" id="QEV37649.1"/>
    </source>
</evidence>
<keyword evidence="11" id="KW-1185">Reference proteome</keyword>
<reference evidence="11" key="3">
    <citation type="submission" date="2014-09" db="EMBL/GenBank/DDBJ databases">
        <title>Sequence of the Streptomyces nodosus genome.</title>
        <authorList>
            <person name="Sweeney P."/>
            <person name="Stephens N."/>
            <person name="Murphy C."/>
            <person name="Caffrey P."/>
        </authorList>
    </citation>
    <scope>NUCLEOTIDE SEQUENCE [LARGE SCALE GENOMIC DNA]</scope>
    <source>
        <strain evidence="11">ATCC 14899</strain>
    </source>
</reference>
<evidence type="ECO:0000256" key="4">
    <source>
        <dbReference type="ARBA" id="ARBA00022723"/>
    </source>
</evidence>
<evidence type="ECO:0000256" key="2">
    <source>
        <dbReference type="ARBA" id="ARBA00010617"/>
    </source>
</evidence>
<sequence length="396" mass="43135">MVNPTPPPSLEDAAPSVLRLSPLLRELQMRAPVTKIRTPAGDEGWLVTRHAELKQLLHDERLARAHADPANAPRYVKSPLMDLLIMDDVEAARAAHAELRTLLTPQFSARRVLNMMPMVEGIAEQILNGFAAQEQPADLRGNFSLPYSLTVLCALIGIPLQEQGQLLAVLGEMATLNDAESVARSQAKLFGLLTDLAGRKRAEPGDDVISRLCETVPEDERIGPIAASLLFAGLDSVATHVDLGVVLFTQYPDQLKEALADEKLMRSGVEEILRAAKAGGSGAALPRYATDDIEIADVTIRTGDLVLLDFTLVNFDEAVFDDADLFDIRRSPNEHLTFGHGMWHCIGAPLARMMLKTAYTQLFTRLPGLKLASSVEELQVTSGQLNGGLTELPVTW</sequence>
<feature type="binding site" evidence="13">
    <location>
        <position position="345"/>
    </location>
    <ligand>
        <name>heme b</name>
        <dbReference type="ChEBI" id="CHEBI:60344"/>
        <note>axial binding residue</note>
    </ligand>
    <ligandPart>
        <name>Fe</name>
        <dbReference type="ChEBI" id="CHEBI:18248"/>
    </ligandPart>
</feature>
<gene>
    <name evidence="8" type="primary">amphL</name>
    <name evidence="10" type="ORF">CP978_03045</name>
    <name evidence="9" type="ORF">SNOD_02645</name>
</gene>
<dbReference type="GO" id="GO:0020037">
    <property type="term" value="F:heme binding"/>
    <property type="evidence" value="ECO:0007669"/>
    <property type="project" value="InterPro"/>
</dbReference>
<keyword evidence="6 13" id="KW-0408">Iron</keyword>
<comment type="cofactor">
    <cofactor evidence="1">
        <name>heme</name>
        <dbReference type="ChEBI" id="CHEBI:30413"/>
    </cofactor>
</comment>
<dbReference type="Proteomes" id="UP000325763">
    <property type="component" value="Chromosome"/>
</dbReference>
<feature type="binding site" evidence="13">
    <location>
        <position position="100"/>
    </location>
    <ligand>
        <name>heme b</name>
        <dbReference type="ChEBI" id="CHEBI:60344"/>
    </ligand>
</feature>
<organism evidence="8">
    <name type="scientific">Streptomyces nodosus</name>
    <dbReference type="NCBI Taxonomy" id="40318"/>
    <lineage>
        <taxon>Bacteria</taxon>
        <taxon>Bacillati</taxon>
        <taxon>Actinomycetota</taxon>
        <taxon>Actinomycetes</taxon>
        <taxon>Kitasatosporales</taxon>
        <taxon>Streptomycetaceae</taxon>
        <taxon>Streptomyces</taxon>
    </lineage>
</organism>
<comment type="similarity">
    <text evidence="2">Belongs to the cytochrome P450 family.</text>
</comment>
<dbReference type="RefSeq" id="WP_043437280.1">
    <property type="nucleotide sequence ID" value="NZ_CP009313.1"/>
</dbReference>
<keyword evidence="3 13" id="KW-0349">Heme</keyword>
<evidence type="ECO:0000256" key="7">
    <source>
        <dbReference type="ARBA" id="ARBA00023033"/>
    </source>
</evidence>
<dbReference type="InterPro" id="IPR036396">
    <property type="entry name" value="Cyt_P450_sf"/>
</dbReference>
<feature type="binding site" evidence="13">
    <location>
        <position position="96"/>
    </location>
    <ligand>
        <name>heme b</name>
        <dbReference type="ChEBI" id="CHEBI:60344"/>
    </ligand>
</feature>
<dbReference type="SUPFAM" id="SSF48264">
    <property type="entry name" value="Cytochrome P450"/>
    <property type="match status" value="1"/>
</dbReference>
<keyword evidence="4 13" id="KW-0479">Metal-binding</keyword>
<feature type="binding site" evidence="13">
    <location>
        <position position="64"/>
    </location>
    <ligand>
        <name>heme b</name>
        <dbReference type="ChEBI" id="CHEBI:60344"/>
    </ligand>
</feature>
<reference evidence="10 12" key="5">
    <citation type="submission" date="2017-09" db="EMBL/GenBank/DDBJ databases">
        <title>Streptomyces genome completion.</title>
        <authorList>
            <person name="Lee N."/>
            <person name="Cho B.-K."/>
        </authorList>
    </citation>
    <scope>NUCLEOTIDE SEQUENCE [LARGE SCALE GENOMIC DNA]</scope>
    <source>
        <strain evidence="10 12">ATCC 14899</strain>
    </source>
</reference>
<dbReference type="FunFam" id="1.10.630.10:FF:000018">
    <property type="entry name" value="Cytochrome P450 monooxygenase"/>
    <property type="match status" value="1"/>
</dbReference>
<evidence type="ECO:0000256" key="5">
    <source>
        <dbReference type="ARBA" id="ARBA00023002"/>
    </source>
</evidence>
<dbReference type="KEGG" id="snq:CP978_03045"/>
<accession>Q93NX6</accession>
<keyword evidence="7" id="KW-0503">Monooxygenase</keyword>
<dbReference type="InterPro" id="IPR002397">
    <property type="entry name" value="Cyt_P450_B"/>
</dbReference>
<dbReference type="Proteomes" id="UP000031526">
    <property type="component" value="Chromosome"/>
</dbReference>
<evidence type="ECO:0000256" key="6">
    <source>
        <dbReference type="ARBA" id="ARBA00023004"/>
    </source>
</evidence>
<dbReference type="InterPro" id="IPR001128">
    <property type="entry name" value="Cyt_P450"/>
</dbReference>
<evidence type="ECO:0007829" key="13">
    <source>
        <dbReference type="PDB" id="7SHI"/>
    </source>
</evidence>
<dbReference type="PRINTS" id="PR00359">
    <property type="entry name" value="BP450"/>
</dbReference>
<evidence type="ECO:0000313" key="9">
    <source>
        <dbReference type="EMBL" id="AJE39058.1"/>
    </source>
</evidence>
<dbReference type="PDB" id="7SHI">
    <property type="method" value="X-ray"/>
    <property type="resolution" value="2.00 A"/>
    <property type="chains" value="A/B=1-396"/>
</dbReference>
<keyword evidence="5" id="KW-0560">Oxidoreductase</keyword>
<dbReference type="OrthoDB" id="3804058at2"/>
<dbReference type="PANTHER" id="PTHR46696:SF5">
    <property type="entry name" value="CYTOCHROME P450 BJ-1"/>
    <property type="match status" value="1"/>
</dbReference>